<dbReference type="STRING" id="1235802.C823_04910"/>
<gene>
    <name evidence="2" type="ORF">C823_04910</name>
</gene>
<evidence type="ECO:0000256" key="1">
    <source>
        <dbReference type="SAM" id="MobiDB-lite"/>
    </source>
</evidence>
<feature type="region of interest" description="Disordered" evidence="1">
    <location>
        <begin position="15"/>
        <end position="48"/>
    </location>
</feature>
<evidence type="ECO:0000313" key="2">
    <source>
        <dbReference type="EMBL" id="EMZ20612.1"/>
    </source>
</evidence>
<dbReference type="EMBL" id="AQFT01000141">
    <property type="protein sequence ID" value="EMZ20612.1"/>
    <property type="molecule type" value="Genomic_DNA"/>
</dbReference>
<organism evidence="2 3">
    <name type="scientific">Eubacterium plexicaudatum ASF492</name>
    <dbReference type="NCBI Taxonomy" id="1235802"/>
    <lineage>
        <taxon>Bacteria</taxon>
        <taxon>Bacillati</taxon>
        <taxon>Bacillota</taxon>
        <taxon>Clostridia</taxon>
        <taxon>Eubacteriales</taxon>
        <taxon>Eubacteriaceae</taxon>
        <taxon>Eubacterium</taxon>
    </lineage>
</organism>
<feature type="compositionally biased region" description="Basic and acidic residues" evidence="1">
    <location>
        <begin position="20"/>
        <end position="47"/>
    </location>
</feature>
<reference evidence="2 3" key="1">
    <citation type="journal article" date="2014" name="Genome Announc.">
        <title>Draft genome sequences of the altered schaedler flora, a defined bacterial community from gnotobiotic mice.</title>
        <authorList>
            <person name="Wannemuehler M.J."/>
            <person name="Overstreet A.M."/>
            <person name="Ward D.V."/>
            <person name="Phillips G.J."/>
        </authorList>
    </citation>
    <scope>NUCLEOTIDE SEQUENCE [LARGE SCALE GENOMIC DNA]</scope>
    <source>
        <strain evidence="2 3">ASF492</strain>
    </source>
</reference>
<protein>
    <submittedName>
        <fullName evidence="2">Uncharacterized protein</fullName>
    </submittedName>
</protein>
<keyword evidence="3" id="KW-1185">Reference proteome</keyword>
<name>N1ZUA3_9FIRM</name>
<accession>N1ZUA3</accession>
<dbReference type="Proteomes" id="UP000012589">
    <property type="component" value="Unassembled WGS sequence"/>
</dbReference>
<dbReference type="HOGENOM" id="CLU_2436391_0_0_9"/>
<proteinExistence type="predicted"/>
<evidence type="ECO:0000313" key="3">
    <source>
        <dbReference type="Proteomes" id="UP000012589"/>
    </source>
</evidence>
<dbReference type="PATRIC" id="fig|1235802.3.peg.5171"/>
<sequence length="90" mass="9803">MQEQTTVKETDCLQEQKQTAAKETDRLQEQKVEKGTEKAAKTADRETGGAAAVIGKVAGAAFEMVSEKVTDVALEFLSGKKDTEKKAERK</sequence>
<dbReference type="AlphaFoldDB" id="N1ZUA3"/>
<comment type="caution">
    <text evidence="2">The sequence shown here is derived from an EMBL/GenBank/DDBJ whole genome shotgun (WGS) entry which is preliminary data.</text>
</comment>